<organism evidence="1">
    <name type="scientific">marine metagenome</name>
    <dbReference type="NCBI Taxonomy" id="408172"/>
    <lineage>
        <taxon>unclassified sequences</taxon>
        <taxon>metagenomes</taxon>
        <taxon>ecological metagenomes</taxon>
    </lineage>
</organism>
<name>A0A381XY39_9ZZZZ</name>
<accession>A0A381XY39</accession>
<evidence type="ECO:0000313" key="1">
    <source>
        <dbReference type="EMBL" id="SVA69699.1"/>
    </source>
</evidence>
<dbReference type="PROSITE" id="PS51257">
    <property type="entry name" value="PROKAR_LIPOPROTEIN"/>
    <property type="match status" value="1"/>
</dbReference>
<dbReference type="AlphaFoldDB" id="A0A381XY39"/>
<proteinExistence type="predicted"/>
<protein>
    <submittedName>
        <fullName evidence="1">Uncharacterized protein</fullName>
    </submittedName>
</protein>
<reference evidence="1" key="1">
    <citation type="submission" date="2018-05" db="EMBL/GenBank/DDBJ databases">
        <authorList>
            <person name="Lanie J.A."/>
            <person name="Ng W.-L."/>
            <person name="Kazmierczak K.M."/>
            <person name="Andrzejewski T.M."/>
            <person name="Davidsen T.M."/>
            <person name="Wayne K.J."/>
            <person name="Tettelin H."/>
            <person name="Glass J.I."/>
            <person name="Rusch D."/>
            <person name="Podicherti R."/>
            <person name="Tsui H.-C.T."/>
            <person name="Winkler M.E."/>
        </authorList>
    </citation>
    <scope>NUCLEOTIDE SEQUENCE</scope>
</reference>
<dbReference type="EMBL" id="UINC01016805">
    <property type="protein sequence ID" value="SVA69699.1"/>
    <property type="molecule type" value="Genomic_DNA"/>
</dbReference>
<sequence>MKWMLAVALLLATTGCIDVPAMNGLMDRLVPEPEMVYQEVELANFEGQFAPDPDQNQGVVLDAAEKILNDPTQIGAVAQNLSWVEYTHHFLLPPGATWLRVEITVDYTLIGGGQPEEGPAGTLDLTFRTPDGEQRCRDERDPPCFEIVYFGDGEKEIDGYSPPLPPVPGEWTVTISGSGMEGLLGELIYSGSYKMIVMTELPGS</sequence>
<gene>
    <name evidence="1" type="ORF">METZ01_LOCUS122553</name>
</gene>